<gene>
    <name evidence="2" type="ORF">AOQ84DRAFT_383251</name>
</gene>
<proteinExistence type="predicted"/>
<dbReference type="OrthoDB" id="408631at2759"/>
<dbReference type="SUPFAM" id="SSF53474">
    <property type="entry name" value="alpha/beta-Hydrolases"/>
    <property type="match status" value="1"/>
</dbReference>
<sequence length="197" mass="21972">MAEQSSLIDYEFTSISLYVLNQSVLTPLWKGAGIPYIGTSHGSDTSYIFNGVFPEGEITPDDQEMSKMLARSFIHFAYTGDPLSRSSSIKKFDEWPTAYRKINKEAGNMPSMLYIEVIGGPYGTSPASVTDRREEATEFGEFSSSLWLENVQQVVPDAQNSEGMESAASHARQRQIKREKLFQRCGYINSLAETLGI</sequence>
<evidence type="ECO:0000313" key="2">
    <source>
        <dbReference type="EMBL" id="OCL01888.1"/>
    </source>
</evidence>
<evidence type="ECO:0000259" key="1">
    <source>
        <dbReference type="Pfam" id="PF00135"/>
    </source>
</evidence>
<dbReference type="InterPro" id="IPR029058">
    <property type="entry name" value="AB_hydrolase_fold"/>
</dbReference>
<dbReference type="InterPro" id="IPR002018">
    <property type="entry name" value="CarbesteraseB"/>
</dbReference>
<dbReference type="EMBL" id="KV751039">
    <property type="protein sequence ID" value="OCL01888.1"/>
    <property type="molecule type" value="Genomic_DNA"/>
</dbReference>
<dbReference type="AlphaFoldDB" id="A0A8E2EPB2"/>
<organism evidence="2 3">
    <name type="scientific">Glonium stellatum</name>
    <dbReference type="NCBI Taxonomy" id="574774"/>
    <lineage>
        <taxon>Eukaryota</taxon>
        <taxon>Fungi</taxon>
        <taxon>Dikarya</taxon>
        <taxon>Ascomycota</taxon>
        <taxon>Pezizomycotina</taxon>
        <taxon>Dothideomycetes</taxon>
        <taxon>Pleosporomycetidae</taxon>
        <taxon>Gloniales</taxon>
        <taxon>Gloniaceae</taxon>
        <taxon>Glonium</taxon>
    </lineage>
</organism>
<keyword evidence="3" id="KW-1185">Reference proteome</keyword>
<protein>
    <recommendedName>
        <fullName evidence="1">Carboxylesterase type B domain-containing protein</fullName>
    </recommendedName>
</protein>
<dbReference type="Proteomes" id="UP000250140">
    <property type="component" value="Unassembled WGS sequence"/>
</dbReference>
<dbReference type="Pfam" id="PF00135">
    <property type="entry name" value="COesterase"/>
    <property type="match status" value="1"/>
</dbReference>
<feature type="domain" description="Carboxylesterase type B" evidence="1">
    <location>
        <begin position="27"/>
        <end position="107"/>
    </location>
</feature>
<dbReference type="Gene3D" id="3.40.50.1820">
    <property type="entry name" value="alpha/beta hydrolase"/>
    <property type="match status" value="1"/>
</dbReference>
<accession>A0A8E2EPB2</accession>
<name>A0A8E2EPB2_9PEZI</name>
<reference evidence="2 3" key="1">
    <citation type="journal article" date="2016" name="Nat. Commun.">
        <title>Ectomycorrhizal ecology is imprinted in the genome of the dominant symbiotic fungus Cenococcum geophilum.</title>
        <authorList>
            <consortium name="DOE Joint Genome Institute"/>
            <person name="Peter M."/>
            <person name="Kohler A."/>
            <person name="Ohm R.A."/>
            <person name="Kuo A."/>
            <person name="Krutzmann J."/>
            <person name="Morin E."/>
            <person name="Arend M."/>
            <person name="Barry K.W."/>
            <person name="Binder M."/>
            <person name="Choi C."/>
            <person name="Clum A."/>
            <person name="Copeland A."/>
            <person name="Grisel N."/>
            <person name="Haridas S."/>
            <person name="Kipfer T."/>
            <person name="LaButti K."/>
            <person name="Lindquist E."/>
            <person name="Lipzen A."/>
            <person name="Maire R."/>
            <person name="Meier B."/>
            <person name="Mihaltcheva S."/>
            <person name="Molinier V."/>
            <person name="Murat C."/>
            <person name="Poggeler S."/>
            <person name="Quandt C.A."/>
            <person name="Sperisen C."/>
            <person name="Tritt A."/>
            <person name="Tisserant E."/>
            <person name="Crous P.W."/>
            <person name="Henrissat B."/>
            <person name="Nehls U."/>
            <person name="Egli S."/>
            <person name="Spatafora J.W."/>
            <person name="Grigoriev I.V."/>
            <person name="Martin F.M."/>
        </authorList>
    </citation>
    <scope>NUCLEOTIDE SEQUENCE [LARGE SCALE GENOMIC DNA]</scope>
    <source>
        <strain evidence="2 3">CBS 207.34</strain>
    </source>
</reference>
<evidence type="ECO:0000313" key="3">
    <source>
        <dbReference type="Proteomes" id="UP000250140"/>
    </source>
</evidence>